<name>A0AAD7ZK03_DIPPU</name>
<evidence type="ECO:0000313" key="2">
    <source>
        <dbReference type="Proteomes" id="UP001233999"/>
    </source>
</evidence>
<feature type="non-terminal residue" evidence="1">
    <location>
        <position position="1"/>
    </location>
</feature>
<reference evidence="1" key="1">
    <citation type="journal article" date="2023" name="IScience">
        <title>Live-bearing cockroach genome reveals convergent evolutionary mechanisms linked to viviparity in insects and beyond.</title>
        <authorList>
            <person name="Fouks B."/>
            <person name="Harrison M.C."/>
            <person name="Mikhailova A.A."/>
            <person name="Marchal E."/>
            <person name="English S."/>
            <person name="Carruthers M."/>
            <person name="Jennings E.C."/>
            <person name="Chiamaka E.L."/>
            <person name="Frigard R.A."/>
            <person name="Pippel M."/>
            <person name="Attardo G.M."/>
            <person name="Benoit J.B."/>
            <person name="Bornberg-Bauer E."/>
            <person name="Tobe S.S."/>
        </authorList>
    </citation>
    <scope>NUCLEOTIDE SEQUENCE</scope>
    <source>
        <strain evidence="1">Stay&amp;Tobe</strain>
    </source>
</reference>
<organism evidence="1 2">
    <name type="scientific">Diploptera punctata</name>
    <name type="common">Pacific beetle cockroach</name>
    <dbReference type="NCBI Taxonomy" id="6984"/>
    <lineage>
        <taxon>Eukaryota</taxon>
        <taxon>Metazoa</taxon>
        <taxon>Ecdysozoa</taxon>
        <taxon>Arthropoda</taxon>
        <taxon>Hexapoda</taxon>
        <taxon>Insecta</taxon>
        <taxon>Pterygota</taxon>
        <taxon>Neoptera</taxon>
        <taxon>Polyneoptera</taxon>
        <taxon>Dictyoptera</taxon>
        <taxon>Blattodea</taxon>
        <taxon>Blaberoidea</taxon>
        <taxon>Blaberidae</taxon>
        <taxon>Diplopterinae</taxon>
        <taxon>Diploptera</taxon>
    </lineage>
</organism>
<feature type="non-terminal residue" evidence="1">
    <location>
        <position position="58"/>
    </location>
</feature>
<reference evidence="1" key="2">
    <citation type="submission" date="2023-05" db="EMBL/GenBank/DDBJ databases">
        <authorList>
            <person name="Fouks B."/>
        </authorList>
    </citation>
    <scope>NUCLEOTIDE SEQUENCE</scope>
    <source>
        <strain evidence="1">Stay&amp;Tobe</strain>
        <tissue evidence="1">Testes</tissue>
    </source>
</reference>
<dbReference type="Proteomes" id="UP001233999">
    <property type="component" value="Unassembled WGS sequence"/>
</dbReference>
<dbReference type="EMBL" id="JASPKZ010007842">
    <property type="protein sequence ID" value="KAJ9581811.1"/>
    <property type="molecule type" value="Genomic_DNA"/>
</dbReference>
<dbReference type="AlphaFoldDB" id="A0AAD7ZK03"/>
<proteinExistence type="predicted"/>
<accession>A0AAD7ZK03</accession>
<comment type="caution">
    <text evidence="1">The sequence shown here is derived from an EMBL/GenBank/DDBJ whole genome shotgun (WGS) entry which is preliminary data.</text>
</comment>
<sequence length="58" mass="6844">CTLGIESPYIHLFSDRIFTGDMVFIFRIHTFFQTSLPPLQVRNMSFLKAIWRGNSKHK</sequence>
<evidence type="ECO:0000313" key="1">
    <source>
        <dbReference type="EMBL" id="KAJ9581811.1"/>
    </source>
</evidence>
<keyword evidence="2" id="KW-1185">Reference proteome</keyword>
<gene>
    <name evidence="1" type="ORF">L9F63_003880</name>
</gene>
<protein>
    <submittedName>
        <fullName evidence="1">Uncharacterized protein</fullName>
    </submittedName>
</protein>